<dbReference type="AlphaFoldDB" id="A0A1H8HP37"/>
<evidence type="ECO:0000256" key="1">
    <source>
        <dbReference type="ARBA" id="ARBA00004196"/>
    </source>
</evidence>
<accession>A0A1H8HP37</accession>
<dbReference type="Gene3D" id="1.50.10.100">
    <property type="entry name" value="Chondroitin AC/alginate lyase"/>
    <property type="match status" value="1"/>
</dbReference>
<dbReference type="Proteomes" id="UP000198942">
    <property type="component" value="Unassembled WGS sequence"/>
</dbReference>
<dbReference type="InterPro" id="IPR012480">
    <property type="entry name" value="Hepar_II_III_C"/>
</dbReference>
<dbReference type="SUPFAM" id="SSF48230">
    <property type="entry name" value="Chondroitin AC/alginate lyase"/>
    <property type="match status" value="1"/>
</dbReference>
<dbReference type="STRING" id="551995.SAMN05192574_103583"/>
<name>A0A1H8HP37_9SPHI</name>
<dbReference type="Pfam" id="PF26374">
    <property type="entry name" value="Ulvan_lyaseC"/>
    <property type="match status" value="1"/>
</dbReference>
<evidence type="ECO:0000259" key="4">
    <source>
        <dbReference type="Pfam" id="PF26377"/>
    </source>
</evidence>
<dbReference type="Gene3D" id="2.70.98.70">
    <property type="match status" value="1"/>
</dbReference>
<dbReference type="Pfam" id="PF07940">
    <property type="entry name" value="Hepar_II_III_C"/>
    <property type="match status" value="1"/>
</dbReference>
<comment type="subcellular location">
    <subcellularLocation>
        <location evidence="1">Cell envelope</location>
    </subcellularLocation>
</comment>
<feature type="domain" description="Heparinase II/III-like C-terminal" evidence="2">
    <location>
        <begin position="511"/>
        <end position="591"/>
    </location>
</feature>
<evidence type="ECO:0000259" key="3">
    <source>
        <dbReference type="Pfam" id="PF26374"/>
    </source>
</evidence>
<dbReference type="InterPro" id="IPR008929">
    <property type="entry name" value="Chondroitin_lyas"/>
</dbReference>
<feature type="domain" description="Endo-acting ulvan lyase C-terminal" evidence="3">
    <location>
        <begin position="806"/>
        <end position="887"/>
    </location>
</feature>
<evidence type="ECO:0000259" key="2">
    <source>
        <dbReference type="Pfam" id="PF07940"/>
    </source>
</evidence>
<proteinExistence type="predicted"/>
<evidence type="ECO:0000313" key="5">
    <source>
        <dbReference type="EMBL" id="SEN57961.1"/>
    </source>
</evidence>
<protein>
    <submittedName>
        <fullName evidence="5">Heparinase II/III-like protein</fullName>
    </submittedName>
</protein>
<dbReference type="OrthoDB" id="8732671at2"/>
<keyword evidence="6" id="KW-1185">Reference proteome</keyword>
<reference evidence="6" key="1">
    <citation type="submission" date="2016-10" db="EMBL/GenBank/DDBJ databases">
        <authorList>
            <person name="Varghese N."/>
            <person name="Submissions S."/>
        </authorList>
    </citation>
    <scope>NUCLEOTIDE SEQUENCE [LARGE SCALE GENOMIC DNA]</scope>
    <source>
        <strain evidence="6">Gh-48</strain>
    </source>
</reference>
<dbReference type="Pfam" id="PF26377">
    <property type="entry name" value="Ulvan_lyase_2nd"/>
    <property type="match status" value="1"/>
</dbReference>
<feature type="domain" description="Endo-acting ulvan lyase 2nd" evidence="4">
    <location>
        <begin position="361"/>
        <end position="465"/>
    </location>
</feature>
<gene>
    <name evidence="5" type="ORF">SAMN05192574_103583</name>
</gene>
<dbReference type="GO" id="GO:0016829">
    <property type="term" value="F:lyase activity"/>
    <property type="evidence" value="ECO:0007669"/>
    <property type="project" value="InterPro"/>
</dbReference>
<dbReference type="GO" id="GO:0030313">
    <property type="term" value="C:cell envelope"/>
    <property type="evidence" value="ECO:0007669"/>
    <property type="project" value="UniProtKB-SubCell"/>
</dbReference>
<organism evidence="5 6">
    <name type="scientific">Mucilaginibacter gossypiicola</name>
    <dbReference type="NCBI Taxonomy" id="551995"/>
    <lineage>
        <taxon>Bacteria</taxon>
        <taxon>Pseudomonadati</taxon>
        <taxon>Bacteroidota</taxon>
        <taxon>Sphingobacteriia</taxon>
        <taxon>Sphingobacteriales</taxon>
        <taxon>Sphingobacteriaceae</taxon>
        <taxon>Mucilaginibacter</taxon>
    </lineage>
</organism>
<dbReference type="InterPro" id="IPR058848">
    <property type="entry name" value="Ulvan_lyase_C"/>
</dbReference>
<dbReference type="InterPro" id="IPR058849">
    <property type="entry name" value="Ulvan_lyase_2nd"/>
</dbReference>
<sequence length="954" mass="106996">MMISMIKRYLRRQSTTTRLVLSALSLWLLAIKPVYAQQIDISGINVKGHARLLADENTGRDKLNTLIKKEGWATTTFNQIRADADANVSRYQTDSTWMSSRLQMYWKQHYTDVFIKNGIYAYATGHAPVPTVRFTGTRDAATQYMRPKLEDIKPYMDEDGKLYLQNGTVPGKPWEWVEQSKTGRIIESINIEIIEKARNAAMLYWLTGDEKYAAFSYSILDPYITGMGYRNEPVDLNHGHDQTLVGLSAFEVIHEDVLEPLTAGYDFLFPYIKKHHPEKLQTYAVTFKKWADLIIKNGVPFNNWDLIEAKFVADIAIILENDSYYADKKGCQYYLDQILNKTYTRQWSLTTLLKGYDPATAIWGECPGYSQNVIADFTGFVNLFDRTLHTDLLKQIHVLPKAVLAYAQYLYPNGYIVGFGDTHYGKLRTDAISDLIRNARVNNKPDQETIYSRMLKTINALGQQDSPGTVIRQTGFNALFGTPPITIPDTVKAGSPGDYLTATFWSPNVSWMVQRNGLDINTGLMISQAGSSGNHMHANGIAMELYGRGIVLAPEGGIGGSYFQTDYAEYYSQFPAHNTVVVDGISSYPVMKSNHPLKLNALYPQSAQKAGYFKGITFSDVSFLEPETNADQNRLMSIIRTGDSTGYYVDIFRSRRKDGKDKSHDYIYHNLGQQVTLCDSENKPLGIRPTEKLTFANTELVGYDYFYDKKSIRTDNDFKARFSLSIPGKESIFMNMWMKSYAGREVFSVKAPPSKAWRKNEMIPDSIAGMPLPTIVVRQTGEAWSKPFAAIYEPSGAANNGTSIRNIDSFGGEPGFTGLIVKNKSGRNDYIFAHAEVQKVGFEDMQFKGLYGVISVSGSKLVSLFLGKGISITKSGYGLTSSQPASAALWIEKDKLHFTADHPVKLYLPAAKLSAHHRISLNNVVIKGEPVNQDGSRQWCFNMPASADAEIVLN</sequence>
<dbReference type="EMBL" id="FOCL01000003">
    <property type="protein sequence ID" value="SEN57961.1"/>
    <property type="molecule type" value="Genomic_DNA"/>
</dbReference>
<evidence type="ECO:0000313" key="6">
    <source>
        <dbReference type="Proteomes" id="UP000198942"/>
    </source>
</evidence>